<proteinExistence type="predicted"/>
<protein>
    <submittedName>
        <fullName evidence="1">Uncharacterized protein</fullName>
    </submittedName>
</protein>
<organism evidence="1 2">
    <name type="scientific">Holotrichia oblita</name>
    <name type="common">Chafer beetle</name>
    <dbReference type="NCBI Taxonomy" id="644536"/>
    <lineage>
        <taxon>Eukaryota</taxon>
        <taxon>Metazoa</taxon>
        <taxon>Ecdysozoa</taxon>
        <taxon>Arthropoda</taxon>
        <taxon>Hexapoda</taxon>
        <taxon>Insecta</taxon>
        <taxon>Pterygota</taxon>
        <taxon>Neoptera</taxon>
        <taxon>Endopterygota</taxon>
        <taxon>Coleoptera</taxon>
        <taxon>Polyphaga</taxon>
        <taxon>Scarabaeiformia</taxon>
        <taxon>Scarabaeidae</taxon>
        <taxon>Melolonthinae</taxon>
        <taxon>Holotrichia</taxon>
    </lineage>
</organism>
<sequence>MNPNAEEYDSLNIPRHGTLPKWLEDITENVTNLQQNSVQTNNSIMYKFVNSNKVNDINAIPDSIPEDVPVDENKTATSARYGRRASLSSQIHAALTPKNVVVSSSDYLVPNLTKFEASLFDSEQDNLEKSWKSLSLFQKSHMGRLDSAKCLQNKNINIVSENTLSPVSSAGPSIDSEKSSYSPSLLEKVCHYAQKAKCQTMFLSTSTSSEDVYNYLGNTANDTKDLNLWLIKTTAGDSPSQINRHLNSYKMKIAKEEKLRREIISELLTENEKIIHQMEEDRHKMANRLMKTPSLEDITKSIQKKKKNRKNKMSVFGENVNEMVNSEVDDFIIPVLPSGKKLLITILSTWGDKHYVGLNGIDVFGKDGNIIKVKKISANPPDVNVLPECNNDPRVVTNLLDGVNRTQDDVHLWLAPYTPGHKHTIMIEFHQVSTVAMLRIWNYNKSRIHSYRGARQVQITLDEVLIFIGEIRKACGGILGGVDAFGDTILFTTDEAILSTIAENDTCYSTLMSSAYEEKLHTERPPTSSFTEENERPFTGIRPNQITSERNGGDEILFGAKQVDLILVTNWNHQDLIGLTGFDFIQGNDTVLQLSEDNLSCNVVSETLNRLINGKNLTTDKRNMWCVPYDGQNEVVLSLVFETLIYLSGIRVWNYNESLGMSTAGVSKLKILLDGKAMISPISENELFWIRRAPGNVCYDFVQDIKFGQEVAQYINYQNTSDGVFSPERFQQLDLYEYPDMPVGFVIQLNIFSTWGDQYYCGLNGIEVYDDMGKKIYFEESNICAYPESVNVLPDVAGDIRTPDKLIDGSNEDKTGAHSWLAPILPKCLNKIFIVMDAPIKISVIKLWNYSKFSRRGVKEFSVLVDDLLVYNGILDEYSEKNLTNYGCIVFTNDEDILEKEGDTIIKQSTNGQVLLLNNDPRTATGGSLPEADPALRPFTSVSLLYRGYTSQSH</sequence>
<comment type="caution">
    <text evidence="1">The sequence shown here is derived from an EMBL/GenBank/DDBJ whole genome shotgun (WGS) entry which is preliminary data.</text>
</comment>
<keyword evidence="2" id="KW-1185">Reference proteome</keyword>
<accession>A0ACB9SQ87</accession>
<evidence type="ECO:0000313" key="1">
    <source>
        <dbReference type="EMBL" id="KAI4456771.1"/>
    </source>
</evidence>
<reference evidence="1" key="1">
    <citation type="submission" date="2022-04" db="EMBL/GenBank/DDBJ databases">
        <title>Chromosome-scale genome assembly of Holotrichia oblita Faldermann.</title>
        <authorList>
            <person name="Rongchong L."/>
        </authorList>
    </citation>
    <scope>NUCLEOTIDE SEQUENCE</scope>
    <source>
        <strain evidence="1">81SQS9</strain>
    </source>
</reference>
<evidence type="ECO:0000313" key="2">
    <source>
        <dbReference type="Proteomes" id="UP001056778"/>
    </source>
</evidence>
<dbReference type="Proteomes" id="UP001056778">
    <property type="component" value="Chromosome 8"/>
</dbReference>
<dbReference type="EMBL" id="CM043022">
    <property type="protein sequence ID" value="KAI4456771.1"/>
    <property type="molecule type" value="Genomic_DNA"/>
</dbReference>
<gene>
    <name evidence="1" type="ORF">MML48_8g00008668</name>
</gene>
<name>A0ACB9SQ87_HOLOL</name>